<proteinExistence type="predicted"/>
<dbReference type="OrthoDB" id="7387101at2"/>
<dbReference type="AlphaFoldDB" id="A0A4R6RHG7"/>
<feature type="domain" description="eCIS core" evidence="2">
    <location>
        <begin position="143"/>
        <end position="216"/>
    </location>
</feature>
<reference evidence="3 4" key="1">
    <citation type="submission" date="2019-03" db="EMBL/GenBank/DDBJ databases">
        <title>Genomic Encyclopedia of Type Strains, Phase IV (KMG-IV): sequencing the most valuable type-strain genomes for metagenomic binning, comparative biology and taxonomic classification.</title>
        <authorList>
            <person name="Goeker M."/>
        </authorList>
    </citation>
    <scope>NUCLEOTIDE SEQUENCE [LARGE SCALE GENOMIC DNA]</scope>
    <source>
        <strain evidence="3 4">DSM 11901</strain>
    </source>
</reference>
<accession>A0A4R6RHG7</accession>
<feature type="region of interest" description="Disordered" evidence="1">
    <location>
        <begin position="19"/>
        <end position="50"/>
    </location>
</feature>
<feature type="region of interest" description="Disordered" evidence="1">
    <location>
        <begin position="55"/>
        <end position="74"/>
    </location>
</feature>
<keyword evidence="4" id="KW-1185">Reference proteome</keyword>
<protein>
    <submittedName>
        <fullName evidence="3">Uncharacterized protein DUF4157</fullName>
    </submittedName>
</protein>
<evidence type="ECO:0000313" key="4">
    <source>
        <dbReference type="Proteomes" id="UP000294593"/>
    </source>
</evidence>
<name>A0A4R6RHG7_9BURK</name>
<dbReference type="Pfam" id="PF13699">
    <property type="entry name" value="eCIS_core"/>
    <property type="match status" value="1"/>
</dbReference>
<sequence length="1108" mass="120339">MAALLSALHAAPVIRQAESAAGSTPAFRSGHDNGHDSSSQHTTVQRTTVQRTTVQRAAMRVSSPTDTAEREASDVARRVVQMPTPAVHRLAAPASSASLARSPASAQRIVARSQIARDGSGSVGPATAARIQASRGGGQGLSVPLRRFMEPRFGADFSQVRIHTDARAQQLARGLSARAFTTGGDIFFGAGQYQPETTEGRELIAHELTHTVQQGAASRQTGGSAQRDIQRDVQAGHIAESITAQPAGLVQRLGLSDILDGLADLAANVPGYTLLTLVIGRNPINMRAVERNTVNLLRAFIGLIPGGELLFQVLQRQGIVTRIATWVDGQTAALGLNFQTVRDAFTRFTDSLSWSDIFSPGDVWRRAQAIFTPIVSRVTGFVGGLITQAITWLKETFMAPLSDFCRQIPGYGLVTVLLGRDPFTNAPVPRTAMTVVRAFAEFIPGGTEKVDQLVQSGALDRAYAWFQQETSARNLTWSRVTGTFGAAWASLQLSDVMHPIDTITRIVGLFRPLMSDLIGFAGAALMKLLELIYEAAMGAGGRRILAILMRARATFVTIIRNPVGFLRNLMGAIGQGIRQFMGNILTHLRDGVIRWLTGPVAAAGVQVPERWDLQGIVGFVLQILGLSWQRVRGKLVALIGEPAMATMERGLQFIRDVRDRGLVATLRERVSEFFGNLRESALGAIRSFIQQRLVQAGIQQLLSLLSPVGAIVQAIIKTYTTVQFFVQKINQILDLVEAIVDSISAIASGAVSAAANFVERTMARTIPVILDFLARFIGLGDVGAQVQTTIRNLQGSVDRMLDRAVAWIRRQAGNLASRVLGGDPSRPPAERVRLAVAEGKQALQRFGGQRVGALVLRPLLAAIRVRHGLTQLDVVARGNTWAVRGVINPTFEDGTNVLVIPEGNANEWPTGSAVDPIPIKWFKSRDSLYPTLKLRNGADRTPRQGIRLPAIDRTEERLLQVEDANFMAVGDKIRRQPRGSEGVKAQVRNHIEKLRALSPSDPQHISFTGQNDYAIDHVRDLTWRGNDDLGNLWPLATHKNSAINASHNQRVRVREGNTVRTNAVSTFPDRYFIIKKITTSVPSSSSDHGSSNDHPINSGEGDIPKRST</sequence>
<gene>
    <name evidence="3" type="ORF">EV672_102139</name>
</gene>
<dbReference type="InterPro" id="IPR025295">
    <property type="entry name" value="eCIS_core_dom"/>
</dbReference>
<evidence type="ECO:0000313" key="3">
    <source>
        <dbReference type="EMBL" id="TDP85790.1"/>
    </source>
</evidence>
<dbReference type="RefSeq" id="WP_133606745.1">
    <property type="nucleotide sequence ID" value="NZ_SNXW01000002.1"/>
</dbReference>
<evidence type="ECO:0000259" key="2">
    <source>
        <dbReference type="Pfam" id="PF13699"/>
    </source>
</evidence>
<evidence type="ECO:0000256" key="1">
    <source>
        <dbReference type="SAM" id="MobiDB-lite"/>
    </source>
</evidence>
<dbReference type="EMBL" id="SNXW01000002">
    <property type="protein sequence ID" value="TDP85790.1"/>
    <property type="molecule type" value="Genomic_DNA"/>
</dbReference>
<organism evidence="3 4">
    <name type="scientific">Aquabacterium commune</name>
    <dbReference type="NCBI Taxonomy" id="70586"/>
    <lineage>
        <taxon>Bacteria</taxon>
        <taxon>Pseudomonadati</taxon>
        <taxon>Pseudomonadota</taxon>
        <taxon>Betaproteobacteria</taxon>
        <taxon>Burkholderiales</taxon>
        <taxon>Aquabacterium</taxon>
    </lineage>
</organism>
<feature type="compositionally biased region" description="Low complexity" evidence="1">
    <location>
        <begin position="1080"/>
        <end position="1089"/>
    </location>
</feature>
<dbReference type="Proteomes" id="UP000294593">
    <property type="component" value="Unassembled WGS sequence"/>
</dbReference>
<comment type="caution">
    <text evidence="3">The sequence shown here is derived from an EMBL/GenBank/DDBJ whole genome shotgun (WGS) entry which is preliminary data.</text>
</comment>
<feature type="region of interest" description="Disordered" evidence="1">
    <location>
        <begin position="1080"/>
        <end position="1108"/>
    </location>
</feature>